<keyword evidence="2" id="KW-1185">Reference proteome</keyword>
<dbReference type="Proteomes" id="UP000799324">
    <property type="component" value="Unassembled WGS sequence"/>
</dbReference>
<evidence type="ECO:0000313" key="1">
    <source>
        <dbReference type="EMBL" id="KAF2659475.1"/>
    </source>
</evidence>
<evidence type="ECO:0000313" key="2">
    <source>
        <dbReference type="Proteomes" id="UP000799324"/>
    </source>
</evidence>
<proteinExistence type="predicted"/>
<sequence length="345" mass="37612">MRGVTAHATRKPCACKQHLAKLSGTVNTTNLVVRHRPLDRLLRFPLCPLLHTPDDFTLPRIHNRLSRGRLEGMYNTSICDWNSIPDGTTTAPHPFCATGSSANNSATLGACCGTPIAPYDGVDFTTPGTGCYVYCNASKADLTTIMNCMHADAHVISICGFRSTADRLRNSSTARLALNNVFYLSSARQPQPTWATPDSGRVGKVALVGRRSRITTLLGPQGISVKVYTQPVRVDDITATVRLGAQPVVDLTGANPQGRIRTVVLEDPCRSPVQQSKALLFTASQYPRTSAGQDTNGPVFLSSNRKRQYVRQLCRKLLRRAPGPKRPAPQPHILQCCHNICVDCK</sequence>
<accession>A0A6A6THJ8</accession>
<name>A0A6A6THJ8_9PLEO</name>
<protein>
    <submittedName>
        <fullName evidence="1">Uncharacterized protein</fullName>
    </submittedName>
</protein>
<reference evidence="1" key="1">
    <citation type="journal article" date="2020" name="Stud. Mycol.">
        <title>101 Dothideomycetes genomes: a test case for predicting lifestyles and emergence of pathogens.</title>
        <authorList>
            <person name="Haridas S."/>
            <person name="Albert R."/>
            <person name="Binder M."/>
            <person name="Bloem J."/>
            <person name="Labutti K."/>
            <person name="Salamov A."/>
            <person name="Andreopoulos B."/>
            <person name="Baker S."/>
            <person name="Barry K."/>
            <person name="Bills G."/>
            <person name="Bluhm B."/>
            <person name="Cannon C."/>
            <person name="Castanera R."/>
            <person name="Culley D."/>
            <person name="Daum C."/>
            <person name="Ezra D."/>
            <person name="Gonzalez J."/>
            <person name="Henrissat B."/>
            <person name="Kuo A."/>
            <person name="Liang C."/>
            <person name="Lipzen A."/>
            <person name="Lutzoni F."/>
            <person name="Magnuson J."/>
            <person name="Mondo S."/>
            <person name="Nolan M."/>
            <person name="Ohm R."/>
            <person name="Pangilinan J."/>
            <person name="Park H.-J."/>
            <person name="Ramirez L."/>
            <person name="Alfaro M."/>
            <person name="Sun H."/>
            <person name="Tritt A."/>
            <person name="Yoshinaga Y."/>
            <person name="Zwiers L.-H."/>
            <person name="Turgeon B."/>
            <person name="Goodwin S."/>
            <person name="Spatafora J."/>
            <person name="Crous P."/>
            <person name="Grigoriev I."/>
        </authorList>
    </citation>
    <scope>NUCLEOTIDE SEQUENCE</scope>
    <source>
        <strain evidence="1">CBS 122681</strain>
    </source>
</reference>
<dbReference type="AlphaFoldDB" id="A0A6A6THJ8"/>
<dbReference type="EMBL" id="MU004306">
    <property type="protein sequence ID" value="KAF2659475.1"/>
    <property type="molecule type" value="Genomic_DNA"/>
</dbReference>
<organism evidence="1 2">
    <name type="scientific">Lophiostoma macrostomum CBS 122681</name>
    <dbReference type="NCBI Taxonomy" id="1314788"/>
    <lineage>
        <taxon>Eukaryota</taxon>
        <taxon>Fungi</taxon>
        <taxon>Dikarya</taxon>
        <taxon>Ascomycota</taxon>
        <taxon>Pezizomycotina</taxon>
        <taxon>Dothideomycetes</taxon>
        <taxon>Pleosporomycetidae</taxon>
        <taxon>Pleosporales</taxon>
        <taxon>Lophiostomataceae</taxon>
        <taxon>Lophiostoma</taxon>
    </lineage>
</organism>
<gene>
    <name evidence="1" type="ORF">K491DRAFT_675460</name>
</gene>